<evidence type="ECO:0000313" key="1">
    <source>
        <dbReference type="EMBL" id="ARU03219.1"/>
    </source>
</evidence>
<organism evidence="1 2">
    <name type="scientific">Yoonia vestfoldensis</name>
    <dbReference type="NCBI Taxonomy" id="245188"/>
    <lineage>
        <taxon>Bacteria</taxon>
        <taxon>Pseudomonadati</taxon>
        <taxon>Pseudomonadota</taxon>
        <taxon>Alphaproteobacteria</taxon>
        <taxon>Rhodobacterales</taxon>
        <taxon>Paracoccaceae</taxon>
        <taxon>Yoonia</taxon>
    </lineage>
</organism>
<gene>
    <name evidence="1" type="ORF">LOKVESSMR4R_03999</name>
</gene>
<evidence type="ECO:0000313" key="2">
    <source>
        <dbReference type="Proteomes" id="UP000195273"/>
    </source>
</evidence>
<reference evidence="1 2" key="1">
    <citation type="submission" date="2017-05" db="EMBL/GenBank/DDBJ databases">
        <title>Genome Sequence of Loktanella vestfoldensis Strain SMR4r Isolated from a Culture of the Diatom Skeletonema marinoi.</title>
        <authorList>
            <person name="Topel M."/>
            <person name="Pinder M.I.M."/>
            <person name="Johansson O.N."/>
            <person name="Kourtchenko O."/>
            <person name="Godhe A."/>
            <person name="Clarke A.K."/>
        </authorList>
    </citation>
    <scope>NUCLEOTIDE SEQUENCE [LARGE SCALE GENOMIC DNA]</scope>
    <source>
        <strain evidence="1 2">SMR4r</strain>
        <plasmid evidence="1 2">pSMR4r-1</plasmid>
    </source>
</reference>
<geneLocation type="plasmid" evidence="1 2">
    <name>pSMR4r-1</name>
</geneLocation>
<keyword evidence="1" id="KW-0614">Plasmid</keyword>
<dbReference type="EMBL" id="CP021432">
    <property type="protein sequence ID" value="ARU03219.1"/>
    <property type="molecule type" value="Genomic_DNA"/>
</dbReference>
<sequence length="75" mass="8872">MKKSEAEPVIRHLCHVWGDEVDIPRAAESEPSFLTFKSWLDQKGYGHYLNFRSVRGASADAELWFDEEFKQQWRN</sequence>
<proteinExistence type="predicted"/>
<dbReference type="KEGG" id="lvs:LOKVESSMR4R_03999"/>
<keyword evidence="2" id="KW-1185">Reference proteome</keyword>
<dbReference type="Proteomes" id="UP000195273">
    <property type="component" value="Plasmid pSMR4r-1"/>
</dbReference>
<dbReference type="AlphaFoldDB" id="A0A1Y0EIH4"/>
<name>A0A1Y0EIH4_9RHOB</name>
<protein>
    <submittedName>
        <fullName evidence="1">Uncharacterized protein</fullName>
    </submittedName>
</protein>
<accession>A0A1Y0EIH4</accession>